<feature type="compositionally biased region" description="Low complexity" evidence="1">
    <location>
        <begin position="372"/>
        <end position="410"/>
    </location>
</feature>
<dbReference type="AlphaFoldDB" id="A0AA38VGZ2"/>
<feature type="compositionally biased region" description="Low complexity" evidence="1">
    <location>
        <begin position="331"/>
        <end position="355"/>
    </location>
</feature>
<feature type="compositionally biased region" description="Low complexity" evidence="1">
    <location>
        <begin position="291"/>
        <end position="323"/>
    </location>
</feature>
<protein>
    <submittedName>
        <fullName evidence="4">Uncharacterized protein</fullName>
    </submittedName>
</protein>
<keyword evidence="2" id="KW-0812">Transmembrane</keyword>
<keyword evidence="2" id="KW-1133">Transmembrane helix</keyword>
<sequence>MVRAPLHSLAIFGATVQALAFWQPKATDVVIIPPNAQSPRPTIPPSLRELRRRQDSSVTESDTILVGPDNTCGYVSGRPGAPYTCNDPSATCVFLLPAGGSIGAVGCCDTADCGVRLACLDYVEISSASLCDDGCMVDTYTVKCTESTEQYCNTISFSGGVTDYFCNSLSISTAQPALTTYSGETDGRSFTLFTDSASTSSAPPISSDVTTPTPTTTTITQSSSTAVSTSSTGPTPAPTPVGAIVGGVVGGVAVIALLILGIFFLMRRRHNGGGGAQLPANPQPSAPQPGQPQMVQQQPPAGQALYGAAAADPSKMGPQASYYPSPPAPSGPFGSPPQFQQGFFPGQEQHQQHPGATGFAAAGQVPPDRHGSTSPAATSTTAYERMSQLPSSPSSVSNQGWQQQHVSQQSFPGMVTQGQQPPQAVVHEAGGNVVGRSDYNADHHGRMHELA</sequence>
<feature type="compositionally biased region" description="Low complexity" evidence="1">
    <location>
        <begin position="195"/>
        <end position="234"/>
    </location>
</feature>
<feature type="region of interest" description="Disordered" evidence="1">
    <location>
        <begin position="274"/>
        <end position="451"/>
    </location>
</feature>
<gene>
    <name evidence="4" type="ORF">NKR23_g11328</name>
</gene>
<evidence type="ECO:0000313" key="4">
    <source>
        <dbReference type="EMBL" id="KAJ9132250.1"/>
    </source>
</evidence>
<feature type="region of interest" description="Disordered" evidence="1">
    <location>
        <begin position="195"/>
        <end position="237"/>
    </location>
</feature>
<dbReference type="EMBL" id="JANBVO010000059">
    <property type="protein sequence ID" value="KAJ9132250.1"/>
    <property type="molecule type" value="Genomic_DNA"/>
</dbReference>
<keyword evidence="5" id="KW-1185">Reference proteome</keyword>
<feature type="signal peptide" evidence="3">
    <location>
        <begin position="1"/>
        <end position="20"/>
    </location>
</feature>
<feature type="transmembrane region" description="Helical" evidence="2">
    <location>
        <begin position="241"/>
        <end position="265"/>
    </location>
</feature>
<evidence type="ECO:0000256" key="3">
    <source>
        <dbReference type="SAM" id="SignalP"/>
    </source>
</evidence>
<evidence type="ECO:0000313" key="5">
    <source>
        <dbReference type="Proteomes" id="UP001174694"/>
    </source>
</evidence>
<feature type="region of interest" description="Disordered" evidence="1">
    <location>
        <begin position="35"/>
        <end position="60"/>
    </location>
</feature>
<feature type="chain" id="PRO_5041226075" evidence="3">
    <location>
        <begin position="21"/>
        <end position="451"/>
    </location>
</feature>
<reference evidence="4" key="1">
    <citation type="submission" date="2022-07" db="EMBL/GenBank/DDBJ databases">
        <title>Fungi with potential for degradation of polypropylene.</title>
        <authorList>
            <person name="Gostincar C."/>
        </authorList>
    </citation>
    <scope>NUCLEOTIDE SEQUENCE</scope>
    <source>
        <strain evidence="4">EXF-13308</strain>
    </source>
</reference>
<feature type="compositionally biased region" description="Basic and acidic residues" evidence="1">
    <location>
        <begin position="439"/>
        <end position="451"/>
    </location>
</feature>
<comment type="caution">
    <text evidence="4">The sequence shown here is derived from an EMBL/GenBank/DDBJ whole genome shotgun (WGS) entry which is preliminary data.</text>
</comment>
<proteinExistence type="predicted"/>
<evidence type="ECO:0000256" key="1">
    <source>
        <dbReference type="SAM" id="MobiDB-lite"/>
    </source>
</evidence>
<accession>A0AA38VGZ2</accession>
<dbReference type="Proteomes" id="UP001174694">
    <property type="component" value="Unassembled WGS sequence"/>
</dbReference>
<feature type="compositionally biased region" description="Pro residues" evidence="1">
    <location>
        <begin position="281"/>
        <end position="290"/>
    </location>
</feature>
<organism evidence="4 5">
    <name type="scientific">Pleurostoma richardsiae</name>
    <dbReference type="NCBI Taxonomy" id="41990"/>
    <lineage>
        <taxon>Eukaryota</taxon>
        <taxon>Fungi</taxon>
        <taxon>Dikarya</taxon>
        <taxon>Ascomycota</taxon>
        <taxon>Pezizomycotina</taxon>
        <taxon>Sordariomycetes</taxon>
        <taxon>Sordariomycetidae</taxon>
        <taxon>Calosphaeriales</taxon>
        <taxon>Pleurostomataceae</taxon>
        <taxon>Pleurostoma</taxon>
    </lineage>
</organism>
<keyword evidence="2" id="KW-0472">Membrane</keyword>
<name>A0AA38VGZ2_9PEZI</name>
<keyword evidence="3" id="KW-0732">Signal</keyword>
<evidence type="ECO:0000256" key="2">
    <source>
        <dbReference type="SAM" id="Phobius"/>
    </source>
</evidence>